<name>A0A427Y5Y9_9TREE</name>
<protein>
    <submittedName>
        <fullName evidence="2">Uncharacterized protein</fullName>
    </submittedName>
</protein>
<evidence type="ECO:0000256" key="1">
    <source>
        <dbReference type="SAM" id="MobiDB-lite"/>
    </source>
</evidence>
<gene>
    <name evidence="2" type="ORF">EHS24_004743</name>
</gene>
<evidence type="ECO:0000313" key="3">
    <source>
        <dbReference type="Proteomes" id="UP000279236"/>
    </source>
</evidence>
<dbReference type="RefSeq" id="XP_028479271.1">
    <property type="nucleotide sequence ID" value="XM_028620299.1"/>
</dbReference>
<accession>A0A427Y5Y9</accession>
<dbReference type="GeneID" id="39589286"/>
<dbReference type="EMBL" id="RSCE01000002">
    <property type="protein sequence ID" value="RSH86486.1"/>
    <property type="molecule type" value="Genomic_DNA"/>
</dbReference>
<keyword evidence="3" id="KW-1185">Reference proteome</keyword>
<evidence type="ECO:0000313" key="2">
    <source>
        <dbReference type="EMBL" id="RSH86486.1"/>
    </source>
</evidence>
<proteinExistence type="predicted"/>
<sequence length="279" mass="30197">MADTGPSIGTFSLPLGSTEPPPAIKDPRLINPPPPWTDDEINNVVKRHGVDRKALANALAWLSYLAVEAGQDGDKLWDLDIWRAHVNLVLTRSGAVDDDDARIGLYGETPFISRAGTVYLNEPCFGTSTRGRHQRLTTPIRAPESLTRWKRHEIVHEANMEALLSGDIEAAFVGLVDRFETASQGSSQRRTEYRARFGQVHKSLLAGNVAATPPPDDGDGHRICASSIASDNLVHLVASIGYVLTPKAAGANTHAGGTLRGHHRYLATTPPYGYPTVCP</sequence>
<feature type="compositionally biased region" description="Pro residues" evidence="1">
    <location>
        <begin position="19"/>
        <end position="36"/>
    </location>
</feature>
<reference evidence="2 3" key="1">
    <citation type="submission" date="2018-11" db="EMBL/GenBank/DDBJ databases">
        <title>Genome sequence of Apiotrichum porosum DSM 27194.</title>
        <authorList>
            <person name="Aliyu H."/>
            <person name="Gorte O."/>
            <person name="Ochsenreither K."/>
        </authorList>
    </citation>
    <scope>NUCLEOTIDE SEQUENCE [LARGE SCALE GENOMIC DNA]</scope>
    <source>
        <strain evidence="2 3">DSM 27194</strain>
    </source>
</reference>
<organism evidence="2 3">
    <name type="scientific">Apiotrichum porosum</name>
    <dbReference type="NCBI Taxonomy" id="105984"/>
    <lineage>
        <taxon>Eukaryota</taxon>
        <taxon>Fungi</taxon>
        <taxon>Dikarya</taxon>
        <taxon>Basidiomycota</taxon>
        <taxon>Agaricomycotina</taxon>
        <taxon>Tremellomycetes</taxon>
        <taxon>Trichosporonales</taxon>
        <taxon>Trichosporonaceae</taxon>
        <taxon>Apiotrichum</taxon>
    </lineage>
</organism>
<dbReference type="AlphaFoldDB" id="A0A427Y5Y9"/>
<feature type="region of interest" description="Disordered" evidence="1">
    <location>
        <begin position="1"/>
        <end position="36"/>
    </location>
</feature>
<dbReference type="Proteomes" id="UP000279236">
    <property type="component" value="Unassembled WGS sequence"/>
</dbReference>
<comment type="caution">
    <text evidence="2">The sequence shown here is derived from an EMBL/GenBank/DDBJ whole genome shotgun (WGS) entry which is preliminary data.</text>
</comment>